<dbReference type="PROSITE" id="PS50026">
    <property type="entry name" value="EGF_3"/>
    <property type="match status" value="1"/>
</dbReference>
<evidence type="ECO:0000259" key="7">
    <source>
        <dbReference type="PROSITE" id="PS50836"/>
    </source>
</evidence>
<evidence type="ECO:0000259" key="5">
    <source>
        <dbReference type="PROSITE" id="PS50024"/>
    </source>
</evidence>
<dbReference type="GO" id="GO:0004867">
    <property type="term" value="F:serine-type endopeptidase inhibitor activity"/>
    <property type="evidence" value="ECO:0007669"/>
    <property type="project" value="UniProtKB-KW"/>
</dbReference>
<keyword evidence="9" id="KW-1185">Reference proteome</keyword>
<dbReference type="PROSITE" id="PS50836">
    <property type="entry name" value="DOMON"/>
    <property type="match status" value="4"/>
</dbReference>
<dbReference type="SUPFAM" id="SSF57567">
    <property type="entry name" value="Serine protease inhibitors"/>
    <property type="match status" value="3"/>
</dbReference>
<feature type="domain" description="DOMON" evidence="7">
    <location>
        <begin position="575"/>
        <end position="697"/>
    </location>
</feature>
<dbReference type="Pfam" id="PF03351">
    <property type="entry name" value="DOMON"/>
    <property type="match status" value="4"/>
</dbReference>
<feature type="compositionally biased region" description="Low complexity" evidence="3">
    <location>
        <begin position="293"/>
        <end position="316"/>
    </location>
</feature>
<dbReference type="InterPro" id="IPR005018">
    <property type="entry name" value="DOMON_domain"/>
</dbReference>
<sequence>MPPGWLLLLLSSLFCFSSAHIRLSFPPSFSFSDALINDDKSICAGSPPDGAVSTYLIAGSTIDIEWSSSVPHAGGIRIDLIDSSNKPVAVFKELASPHNISSSSHRLVLPKTLSCSDCILRVSHSAAEISADRLYLTCALVNIGKTIPDGDTCNRKGKRVNGVCLCKDGFEGSHCQHYFECEDDVDCGKGGSCHSLTPSTRVCHCPPGKKGSHCEKNYSGEVAAFDDSLYKMKEAGNNKIYWRIINDEIEVVLKYSGRSWSAIGWKPLIDNGQCAATLSKLSTLHNDETSHASPSTRRPTTFSSTTPRSTPSSSSSHQCGINEEWSECPEPNRSCEASCDWTLDPDSIPTCGHECGVSRCVCKEGFVRATANATKCIPFDACNPADHTCGSNETWAQCGTACEPSCSNMYDTAPCPASCEKAACTCADNYVRHNGKCVYWGDCPDLDEHFAFSSDDNQISDISNKTATEAATSAPVTVHVPPTSCPVNETLNECGRACETDCVSIFIREQCSSCGQSDCACIQGYARSNGRCVYWGDCPSNEISLSPAGSKGVPRVTGSECKGEFAVPAGCTADCDYRVMWNYMESTDEVEFAIETKIAQNSWSGVGFGDSPTMENADLYIVKSANGRVTVHDMWSEGRETPEEDSSRDIAVPNPMGSHVDGVLRARFKRRRESRDKKNDIDFSDDHCVYMLFPTEGGRVASDGSISIHSTTPLTSHTKVCFRSCSPKTTSLPKAESNSCITEFRHPAGCVDATCEYIAKWKYNSTAQDVKFEISARDLGRWTGIGFSKNGEMSNADIYTGWVYEGKAYVTDRFAYGRQLPAIDPADRSDIFDVGGRIEDDVQTIWFTRSVVTRDSLTDLPLDKCYFYLFPVGGGRVLARKSSDFHNPRTPIGYHDIESPHVSSTKICLCDDTGSPIPTQPPAVRRRRQASPAPFAANKNPFGEDPTVSPHIDPMACVDMVMGSTGGKGGRVVDMFSVGTSTPLEDITLGGSDSLTAASATYQDGISTVTFRKKLRATEPTDISITPGPMQIVWAQGVDPSVYRHITGGAPIKADATFFAADSFKYHGMDNRGMIAVDFFGDGDHEEASGVSNDCRGSMSFPHGCSGDLCHYLVSWESDGETASFSLQADIKPLQWTALGFSADGAMANSDVVVISVQEDSKVTVIDQFMPSYGRPTIDEDQDIFDISTKFTNGRVYANFSRDLKGVDGHDVSLDECRYYLYTPTPSALDKSGEIKKHSSSPISSAGKICLKSCSTLPATSKPTTVVATTEKPHDHSKPVKEKETKTPVKEVKTTLSTTALPTRPSTTATTTVKKVEKTIENVEKTIETTTSTVDTTTTKLSMPPLNTGPARPTPKARYALKIRIVNREFVPDLANEKSEYYQSFTKDLKSAVDKALSVRWKDVEMGRVLSYSKGSVVALVEVDAMHSEPRPIEIKSVIEETAVRGAINGVAIEPTTVTIQQL</sequence>
<reference evidence="8" key="1">
    <citation type="submission" date="2023-10" db="EMBL/GenBank/DDBJ databases">
        <title>Genome assembly of Pristionchus species.</title>
        <authorList>
            <person name="Yoshida K."/>
            <person name="Sommer R.J."/>
        </authorList>
    </citation>
    <scope>NUCLEOTIDE SEQUENCE</scope>
    <source>
        <strain evidence="8">RS5133</strain>
    </source>
</reference>
<dbReference type="SMART" id="SM00664">
    <property type="entry name" value="DoH"/>
    <property type="match status" value="4"/>
</dbReference>
<dbReference type="InterPro" id="IPR036084">
    <property type="entry name" value="Ser_inhib-like_sf"/>
</dbReference>
<dbReference type="SUPFAM" id="SSF49344">
    <property type="entry name" value="CBD9-like"/>
    <property type="match status" value="2"/>
</dbReference>
<name>A0AAV5V6I9_9BILA</name>
<feature type="region of interest" description="Disordered" evidence="3">
    <location>
        <begin position="1265"/>
        <end position="1292"/>
    </location>
</feature>
<accession>A0AAV5V6I9</accession>
<feature type="region of interest" description="Disordered" evidence="3">
    <location>
        <begin position="1331"/>
        <end position="1354"/>
    </location>
</feature>
<dbReference type="CDD" id="cd19941">
    <property type="entry name" value="TIL"/>
    <property type="match status" value="3"/>
</dbReference>
<keyword evidence="2" id="KW-1015">Disulfide bond</keyword>
<feature type="domain" description="SEA" evidence="5">
    <location>
        <begin position="1355"/>
        <end position="1463"/>
    </location>
</feature>
<organism evidence="8 9">
    <name type="scientific">Pristionchus fissidentatus</name>
    <dbReference type="NCBI Taxonomy" id="1538716"/>
    <lineage>
        <taxon>Eukaryota</taxon>
        <taxon>Metazoa</taxon>
        <taxon>Ecdysozoa</taxon>
        <taxon>Nematoda</taxon>
        <taxon>Chromadorea</taxon>
        <taxon>Rhabditida</taxon>
        <taxon>Rhabditina</taxon>
        <taxon>Diplogasteromorpha</taxon>
        <taxon>Diplogasteroidea</taxon>
        <taxon>Neodiplogasteridae</taxon>
        <taxon>Pristionchus</taxon>
    </lineage>
</organism>
<proteinExistence type="predicted"/>
<dbReference type="PROSITE" id="PS00022">
    <property type="entry name" value="EGF_1"/>
    <property type="match status" value="1"/>
</dbReference>
<feature type="non-terminal residue" evidence="8">
    <location>
        <position position="1463"/>
    </location>
</feature>
<dbReference type="Pfam" id="PF01826">
    <property type="entry name" value="TIL"/>
    <property type="match status" value="3"/>
</dbReference>
<dbReference type="PANTHER" id="PTHR46901">
    <property type="entry name" value="GH04942P"/>
    <property type="match status" value="1"/>
</dbReference>
<dbReference type="InterPro" id="IPR002919">
    <property type="entry name" value="TIL_dom"/>
</dbReference>
<dbReference type="InterPro" id="IPR000742">
    <property type="entry name" value="EGF"/>
</dbReference>
<evidence type="ECO:0000313" key="9">
    <source>
        <dbReference type="Proteomes" id="UP001432322"/>
    </source>
</evidence>
<feature type="region of interest" description="Disordered" evidence="3">
    <location>
        <begin position="913"/>
        <end position="947"/>
    </location>
</feature>
<dbReference type="SMART" id="SM00181">
    <property type="entry name" value="EGF"/>
    <property type="match status" value="3"/>
</dbReference>
<dbReference type="CDD" id="cd00054">
    <property type="entry name" value="EGF_CA"/>
    <property type="match status" value="1"/>
</dbReference>
<evidence type="ECO:0000259" key="6">
    <source>
        <dbReference type="PROSITE" id="PS50026"/>
    </source>
</evidence>
<feature type="signal peptide" evidence="4">
    <location>
        <begin position="1"/>
        <end position="19"/>
    </location>
</feature>
<dbReference type="PROSITE" id="PS01186">
    <property type="entry name" value="EGF_2"/>
    <property type="match status" value="1"/>
</dbReference>
<dbReference type="CDD" id="cd09631">
    <property type="entry name" value="DOMON_DOH"/>
    <property type="match status" value="4"/>
</dbReference>
<feature type="compositionally biased region" description="Basic and acidic residues" evidence="3">
    <location>
        <begin position="1271"/>
        <end position="1292"/>
    </location>
</feature>
<dbReference type="Gene3D" id="2.10.25.10">
    <property type="entry name" value="Laminin"/>
    <property type="match status" value="4"/>
</dbReference>
<dbReference type="EMBL" id="BTSY01000002">
    <property type="protein sequence ID" value="GMT14996.1"/>
    <property type="molecule type" value="Genomic_DNA"/>
</dbReference>
<comment type="caution">
    <text evidence="2">Lacks conserved residue(s) required for the propagation of feature annotation.</text>
</comment>
<keyword evidence="1" id="KW-0646">Protease inhibitor</keyword>
<dbReference type="Proteomes" id="UP001432322">
    <property type="component" value="Unassembled WGS sequence"/>
</dbReference>
<keyword evidence="1" id="KW-0722">Serine protease inhibitor</keyword>
<dbReference type="InterPro" id="IPR045266">
    <property type="entry name" value="DOH_DOMON"/>
</dbReference>
<evidence type="ECO:0000256" key="4">
    <source>
        <dbReference type="SAM" id="SignalP"/>
    </source>
</evidence>
<dbReference type="PROSITE" id="PS50024">
    <property type="entry name" value="SEA"/>
    <property type="match status" value="1"/>
</dbReference>
<dbReference type="PANTHER" id="PTHR46901:SF3">
    <property type="entry name" value="EGF-LIKE DOMAIN-CONTAINING PROTEIN"/>
    <property type="match status" value="1"/>
</dbReference>
<evidence type="ECO:0000256" key="2">
    <source>
        <dbReference type="PROSITE-ProRule" id="PRU00076"/>
    </source>
</evidence>
<feature type="compositionally biased region" description="Basic and acidic residues" evidence="3">
    <location>
        <begin position="637"/>
        <end position="648"/>
    </location>
</feature>
<feature type="domain" description="EGF-like" evidence="6">
    <location>
        <begin position="177"/>
        <end position="215"/>
    </location>
</feature>
<keyword evidence="2" id="KW-0245">EGF-like domain</keyword>
<protein>
    <submittedName>
        <fullName evidence="8">Uncharacterized protein</fullName>
    </submittedName>
</protein>
<dbReference type="Gene3D" id="2.60.40.1210">
    <property type="entry name" value="Cellobiose dehydrogenase, cytochrome domain"/>
    <property type="match status" value="1"/>
</dbReference>
<evidence type="ECO:0000256" key="3">
    <source>
        <dbReference type="SAM" id="MobiDB-lite"/>
    </source>
</evidence>
<feature type="disulfide bond" evidence="2">
    <location>
        <begin position="205"/>
        <end position="214"/>
    </location>
</feature>
<feature type="domain" description="DOMON" evidence="7">
    <location>
        <begin position="911"/>
        <end position="1037"/>
    </location>
</feature>
<feature type="domain" description="DOMON" evidence="7">
    <location>
        <begin position="1110"/>
        <end position="1226"/>
    </location>
</feature>
<evidence type="ECO:0000313" key="8">
    <source>
        <dbReference type="EMBL" id="GMT14996.1"/>
    </source>
</evidence>
<feature type="domain" description="DOMON" evidence="7">
    <location>
        <begin position="755"/>
        <end position="874"/>
    </location>
</feature>
<comment type="caution">
    <text evidence="8">The sequence shown here is derived from an EMBL/GenBank/DDBJ whole genome shotgun (WGS) entry which is preliminary data.</text>
</comment>
<keyword evidence="4" id="KW-0732">Signal</keyword>
<dbReference type="InterPro" id="IPR000082">
    <property type="entry name" value="SEA_dom"/>
</dbReference>
<feature type="region of interest" description="Disordered" evidence="3">
    <location>
        <begin position="637"/>
        <end position="656"/>
    </location>
</feature>
<feature type="chain" id="PRO_5043921578" evidence="4">
    <location>
        <begin position="20"/>
        <end position="1463"/>
    </location>
</feature>
<gene>
    <name evidence="8" type="ORF">PFISCL1PPCAC_6293</name>
</gene>
<feature type="region of interest" description="Disordered" evidence="3">
    <location>
        <begin position="286"/>
        <end position="329"/>
    </location>
</feature>
<evidence type="ECO:0000256" key="1">
    <source>
        <dbReference type="ARBA" id="ARBA00022900"/>
    </source>
</evidence>